<sequence length="443" mass="48616">MNNSISKEFNLSSLIKFSLPTIIMMLFMALYTIVDGVFVSRIVGINGLSAINIIEPLMNLFFGAAIMFGTGGSAIIGRKIGEKKDDEANGDLSLIVLTVFIISAVMSVISLLFLDKIIYFLGASDVLFKYCYDYLKICLTFIPLLMFQLVFSSLFVTAGKPALGLAFTIIAGITNIFLDYIFMVPMDMGISGAALGTTIGYMIPSAAGLIFFIFNKKGLHFGKIDKNLKVLTKCMTNGASEMVGHVSMCITNWMFNVTLMRMLGEQGVAAISLLLYAQFLFNSMYMGFSSGVAPIISYNFGSENKLQLQRIFKNSIKIIMVSTVTIFVMSLVFAQDVVSIFIPKSSDTYGLAIRAYLLFSVTFLFSGFNIFASSMFTALSNGKISALISFMRTFVFIAGAIILLPLIIGVDGLWLAIPIAEVLALIISIICIVKQKDRYNYIN</sequence>
<dbReference type="InterPro" id="IPR051327">
    <property type="entry name" value="MATE_MepA_subfamily"/>
</dbReference>
<feature type="transmembrane region" description="Helical" evidence="10">
    <location>
        <begin position="318"/>
        <end position="341"/>
    </location>
</feature>
<dbReference type="Pfam" id="PF01554">
    <property type="entry name" value="MatE"/>
    <property type="match status" value="2"/>
</dbReference>
<evidence type="ECO:0000256" key="2">
    <source>
        <dbReference type="ARBA" id="ARBA00008417"/>
    </source>
</evidence>
<reference evidence="11" key="2">
    <citation type="submission" date="2013-08" db="EMBL/GenBank/DDBJ databases">
        <title>Draft genome sequence of Anaerofustis stercorihominis (DSM 17244).</title>
        <authorList>
            <person name="Sudarsanam P."/>
            <person name="Ley R."/>
            <person name="Guruge J."/>
            <person name="Turnbaugh P.J."/>
            <person name="Mahowald M."/>
            <person name="Liep D."/>
            <person name="Gordon J."/>
        </authorList>
    </citation>
    <scope>NUCLEOTIDE SEQUENCE</scope>
    <source>
        <strain evidence="11">DSM 17244</strain>
    </source>
</reference>
<dbReference type="GO" id="GO:0042910">
    <property type="term" value="F:xenobiotic transmembrane transporter activity"/>
    <property type="evidence" value="ECO:0007669"/>
    <property type="project" value="InterPro"/>
</dbReference>
<keyword evidence="7 10" id="KW-1133">Transmembrane helix</keyword>
<evidence type="ECO:0000256" key="1">
    <source>
        <dbReference type="ARBA" id="ARBA00004651"/>
    </source>
</evidence>
<gene>
    <name evidence="11" type="ORF">ANASTE_00609</name>
</gene>
<feature type="transmembrane region" description="Helical" evidence="10">
    <location>
        <begin position="353"/>
        <end position="372"/>
    </location>
</feature>
<feature type="transmembrane region" description="Helical" evidence="10">
    <location>
        <begin position="134"/>
        <end position="156"/>
    </location>
</feature>
<evidence type="ECO:0000256" key="10">
    <source>
        <dbReference type="SAM" id="Phobius"/>
    </source>
</evidence>
<dbReference type="STRING" id="445971.ANASTE_00609"/>
<dbReference type="PANTHER" id="PTHR43823">
    <property type="entry name" value="SPORULATION PROTEIN YKVU"/>
    <property type="match status" value="1"/>
</dbReference>
<dbReference type="InterPro" id="IPR045070">
    <property type="entry name" value="MATE_MepA-like"/>
</dbReference>
<dbReference type="PANTHER" id="PTHR43823:SF3">
    <property type="entry name" value="MULTIDRUG EXPORT PROTEIN MEPA"/>
    <property type="match status" value="1"/>
</dbReference>
<keyword evidence="12" id="KW-1185">Reference proteome</keyword>
<comment type="subcellular location">
    <subcellularLocation>
        <location evidence="1">Cell membrane</location>
        <topology evidence="1">Multi-pass membrane protein</topology>
    </subcellularLocation>
</comment>
<dbReference type="GeneID" id="97999534"/>
<protein>
    <recommendedName>
        <fullName evidence="3">Multidrug export protein MepA</fullName>
    </recommendedName>
</protein>
<comment type="caution">
    <text evidence="11">The sequence shown here is derived from an EMBL/GenBank/DDBJ whole genome shotgun (WGS) entry which is preliminary data.</text>
</comment>
<feature type="transmembrane region" description="Helical" evidence="10">
    <location>
        <begin position="275"/>
        <end position="297"/>
    </location>
</feature>
<keyword evidence="8 10" id="KW-0472">Membrane</keyword>
<dbReference type="EMBL" id="ABIL02000005">
    <property type="protein sequence ID" value="EDS72894.1"/>
    <property type="molecule type" value="Genomic_DNA"/>
</dbReference>
<feature type="transmembrane region" description="Helical" evidence="10">
    <location>
        <begin position="92"/>
        <end position="114"/>
    </location>
</feature>
<dbReference type="RefSeq" id="WP_007049058.1">
    <property type="nucleotide sequence ID" value="NZ_DS560015.1"/>
</dbReference>
<keyword evidence="9" id="KW-0046">Antibiotic resistance</keyword>
<evidence type="ECO:0000256" key="8">
    <source>
        <dbReference type="ARBA" id="ARBA00023136"/>
    </source>
</evidence>
<dbReference type="GO" id="GO:0046677">
    <property type="term" value="P:response to antibiotic"/>
    <property type="evidence" value="ECO:0007669"/>
    <property type="project" value="UniProtKB-KW"/>
</dbReference>
<reference evidence="11" key="1">
    <citation type="submission" date="2008-01" db="EMBL/GenBank/DDBJ databases">
        <authorList>
            <person name="Fulton L."/>
            <person name="Clifton S."/>
            <person name="Fulton B."/>
            <person name="Xu J."/>
            <person name="Minx P."/>
            <person name="Pepin K.H."/>
            <person name="Johnson M."/>
            <person name="Thiruvilangam P."/>
            <person name="Bhonagiri V."/>
            <person name="Nash W.E."/>
            <person name="Mardis E.R."/>
            <person name="Wilson R.K."/>
        </authorList>
    </citation>
    <scope>NUCLEOTIDE SEQUENCE [LARGE SCALE GENOMIC DNA]</scope>
    <source>
        <strain evidence="11">DSM 17244</strain>
    </source>
</reference>
<keyword evidence="4" id="KW-0813">Transport</keyword>
<comment type="similarity">
    <text evidence="2">Belongs to the multi antimicrobial extrusion (MATE) (TC 2.A.66.1) family. MepA subfamily.</text>
</comment>
<evidence type="ECO:0000256" key="6">
    <source>
        <dbReference type="ARBA" id="ARBA00022692"/>
    </source>
</evidence>
<feature type="transmembrane region" description="Helical" evidence="10">
    <location>
        <begin position="384"/>
        <end position="407"/>
    </location>
</feature>
<keyword evidence="5" id="KW-1003">Cell membrane</keyword>
<accession>B1C7A7</accession>
<organism evidence="11 12">
    <name type="scientific">Anaerofustis stercorihominis DSM 17244</name>
    <dbReference type="NCBI Taxonomy" id="445971"/>
    <lineage>
        <taxon>Bacteria</taxon>
        <taxon>Bacillati</taxon>
        <taxon>Bacillota</taxon>
        <taxon>Clostridia</taxon>
        <taxon>Eubacteriales</taxon>
        <taxon>Eubacteriaceae</taxon>
        <taxon>Anaerofustis</taxon>
    </lineage>
</organism>
<feature type="transmembrane region" description="Helical" evidence="10">
    <location>
        <begin position="413"/>
        <end position="433"/>
    </location>
</feature>
<evidence type="ECO:0000256" key="5">
    <source>
        <dbReference type="ARBA" id="ARBA00022475"/>
    </source>
</evidence>
<proteinExistence type="inferred from homology"/>
<feature type="transmembrane region" description="Helical" evidence="10">
    <location>
        <begin position="235"/>
        <end position="255"/>
    </location>
</feature>
<dbReference type="Proteomes" id="UP000005178">
    <property type="component" value="Unassembled WGS sequence"/>
</dbReference>
<dbReference type="GO" id="GO:0005886">
    <property type="term" value="C:plasma membrane"/>
    <property type="evidence" value="ECO:0007669"/>
    <property type="project" value="UniProtKB-SubCell"/>
</dbReference>
<keyword evidence="6 10" id="KW-0812">Transmembrane</keyword>
<dbReference type="CDD" id="cd13143">
    <property type="entry name" value="MATE_MepA_like"/>
    <property type="match status" value="1"/>
</dbReference>
<dbReference type="GO" id="GO:0015297">
    <property type="term" value="F:antiporter activity"/>
    <property type="evidence" value="ECO:0007669"/>
    <property type="project" value="InterPro"/>
</dbReference>
<dbReference type="OrthoDB" id="9808954at2"/>
<evidence type="ECO:0000313" key="11">
    <source>
        <dbReference type="EMBL" id="EDS72894.1"/>
    </source>
</evidence>
<dbReference type="AlphaFoldDB" id="B1C7A7"/>
<evidence type="ECO:0000256" key="9">
    <source>
        <dbReference type="ARBA" id="ARBA00023251"/>
    </source>
</evidence>
<feature type="transmembrane region" description="Helical" evidence="10">
    <location>
        <begin position="189"/>
        <end position="214"/>
    </location>
</feature>
<dbReference type="PIRSF" id="PIRSF006603">
    <property type="entry name" value="DinF"/>
    <property type="match status" value="1"/>
</dbReference>
<feature type="transmembrane region" description="Helical" evidence="10">
    <location>
        <begin position="163"/>
        <end position="183"/>
    </location>
</feature>
<dbReference type="HOGENOM" id="CLU_012893_0_2_9"/>
<feature type="transmembrane region" description="Helical" evidence="10">
    <location>
        <begin position="60"/>
        <end position="80"/>
    </location>
</feature>
<feature type="transmembrane region" description="Helical" evidence="10">
    <location>
        <begin position="21"/>
        <end position="40"/>
    </location>
</feature>
<dbReference type="InterPro" id="IPR048279">
    <property type="entry name" value="MdtK-like"/>
</dbReference>
<evidence type="ECO:0000256" key="3">
    <source>
        <dbReference type="ARBA" id="ARBA00022106"/>
    </source>
</evidence>
<dbReference type="InterPro" id="IPR002528">
    <property type="entry name" value="MATE_fam"/>
</dbReference>
<evidence type="ECO:0000256" key="4">
    <source>
        <dbReference type="ARBA" id="ARBA00022448"/>
    </source>
</evidence>
<evidence type="ECO:0000256" key="7">
    <source>
        <dbReference type="ARBA" id="ARBA00022989"/>
    </source>
</evidence>
<name>B1C7A7_9FIRM</name>
<evidence type="ECO:0000313" key="12">
    <source>
        <dbReference type="Proteomes" id="UP000005178"/>
    </source>
</evidence>
<dbReference type="eggNOG" id="COG0534">
    <property type="taxonomic scope" value="Bacteria"/>
</dbReference>